<protein>
    <submittedName>
        <fullName evidence="1">Uncharacterized protein</fullName>
    </submittedName>
</protein>
<sequence>MGYEFQADARNGLEIWLSRSLDNSYIDCGSFLPLDKKTEMVLRKIKEIKYEKEYC</sequence>
<name>A0A212IUF5_9BACT</name>
<dbReference type="AlphaFoldDB" id="A0A212IUF5"/>
<dbReference type="EMBL" id="FLUL01000001">
    <property type="protein sequence ID" value="SBV90838.1"/>
    <property type="molecule type" value="Genomic_DNA"/>
</dbReference>
<evidence type="ECO:0000313" key="1">
    <source>
        <dbReference type="EMBL" id="SBV90838.1"/>
    </source>
</evidence>
<proteinExistence type="predicted"/>
<accession>A0A212IUF5</accession>
<reference evidence="1" key="1">
    <citation type="submission" date="2016-04" db="EMBL/GenBank/DDBJ databases">
        <authorList>
            <person name="Evans L.H."/>
            <person name="Alamgir A."/>
            <person name="Owens N."/>
            <person name="Weber N.D."/>
            <person name="Virtaneva K."/>
            <person name="Barbian K."/>
            <person name="Babar A."/>
            <person name="Rosenke K."/>
        </authorList>
    </citation>
    <scope>NUCLEOTIDE SEQUENCE</scope>
    <source>
        <strain evidence="1">86-2</strain>
    </source>
</reference>
<gene>
    <name evidence="1" type="ORF">KL86DYS2_10075</name>
</gene>
<organism evidence="1">
    <name type="scientific">uncultured Dysgonomonas sp</name>
    <dbReference type="NCBI Taxonomy" id="206096"/>
    <lineage>
        <taxon>Bacteria</taxon>
        <taxon>Pseudomonadati</taxon>
        <taxon>Bacteroidota</taxon>
        <taxon>Bacteroidia</taxon>
        <taxon>Bacteroidales</taxon>
        <taxon>Dysgonomonadaceae</taxon>
        <taxon>Dysgonomonas</taxon>
        <taxon>environmental samples</taxon>
    </lineage>
</organism>